<dbReference type="EMBL" id="MG766155">
    <property type="protein sequence ID" value="AVN97825.1"/>
    <property type="molecule type" value="mRNA"/>
</dbReference>
<evidence type="ECO:0000256" key="1">
    <source>
        <dbReference type="ARBA" id="ARBA00004651"/>
    </source>
</evidence>
<gene>
    <name evidence="12" type="primary">OR13</name>
</gene>
<feature type="transmembrane region" description="Helical" evidence="10">
    <location>
        <begin position="65"/>
        <end position="84"/>
    </location>
</feature>
<evidence type="ECO:0000256" key="10">
    <source>
        <dbReference type="SAM" id="Phobius"/>
    </source>
</evidence>
<keyword evidence="6 10" id="KW-1133">Transmembrane helix</keyword>
<keyword evidence="2" id="KW-1003">Cell membrane</keyword>
<protein>
    <submittedName>
        <fullName evidence="11 12">Odorant receptor</fullName>
    </submittedName>
</protein>
<dbReference type="InterPro" id="IPR004117">
    <property type="entry name" value="7tm6_olfct_rcpt"/>
</dbReference>
<evidence type="ECO:0000313" key="12">
    <source>
        <dbReference type="EMBL" id="AVN97825.1"/>
    </source>
</evidence>
<organism evidence="11">
    <name type="scientific">Anoplophora chinensis</name>
    <name type="common">Citrus longhorn beetle</name>
    <dbReference type="NCBI Taxonomy" id="217632"/>
    <lineage>
        <taxon>Eukaryota</taxon>
        <taxon>Metazoa</taxon>
        <taxon>Ecdysozoa</taxon>
        <taxon>Arthropoda</taxon>
        <taxon>Hexapoda</taxon>
        <taxon>Insecta</taxon>
        <taxon>Pterygota</taxon>
        <taxon>Neoptera</taxon>
        <taxon>Endopterygota</taxon>
        <taxon>Coleoptera</taxon>
        <taxon>Polyphaga</taxon>
        <taxon>Cucujiformia</taxon>
        <taxon>Chrysomeloidea</taxon>
        <taxon>Cerambycidae</taxon>
        <taxon>Lamiinae</taxon>
        <taxon>Lamiini</taxon>
        <taxon>Anoplophora</taxon>
    </lineage>
</organism>
<feature type="transmembrane region" description="Helical" evidence="10">
    <location>
        <begin position="6"/>
        <end position="24"/>
    </location>
</feature>
<evidence type="ECO:0000256" key="2">
    <source>
        <dbReference type="ARBA" id="ARBA00022475"/>
    </source>
</evidence>
<evidence type="ECO:0000256" key="3">
    <source>
        <dbReference type="ARBA" id="ARBA00022606"/>
    </source>
</evidence>
<reference evidence="11" key="1">
    <citation type="journal article" date="2017" name="Sci. Rep.">
        <title>Antennal transcriptome analysis and expression profiles of olfactory genes in Anoplophora chinensis.</title>
        <authorList>
            <person name="Wang J."/>
            <person name="Hu P."/>
            <person name="Gao P."/>
            <person name="Tao J."/>
            <person name="Luo Y."/>
        </authorList>
    </citation>
    <scope>NUCLEOTIDE SEQUENCE</scope>
</reference>
<evidence type="ECO:0000313" key="11">
    <source>
        <dbReference type="EMBL" id="AUF73036.1"/>
    </source>
</evidence>
<dbReference type="PANTHER" id="PTHR21137">
    <property type="entry name" value="ODORANT RECEPTOR"/>
    <property type="match status" value="1"/>
</dbReference>
<keyword evidence="5" id="KW-0552">Olfaction</keyword>
<dbReference type="GO" id="GO:0005549">
    <property type="term" value="F:odorant binding"/>
    <property type="evidence" value="ECO:0007669"/>
    <property type="project" value="InterPro"/>
</dbReference>
<dbReference type="GO" id="GO:0004984">
    <property type="term" value="F:olfactory receptor activity"/>
    <property type="evidence" value="ECO:0007669"/>
    <property type="project" value="InterPro"/>
</dbReference>
<evidence type="ECO:0000256" key="4">
    <source>
        <dbReference type="ARBA" id="ARBA00022692"/>
    </source>
</evidence>
<proteinExistence type="evidence at transcript level"/>
<evidence type="ECO:0000256" key="9">
    <source>
        <dbReference type="ARBA" id="ARBA00023224"/>
    </source>
</evidence>
<dbReference type="EMBL" id="MF975460">
    <property type="protein sequence ID" value="AUF73036.1"/>
    <property type="molecule type" value="mRNA"/>
</dbReference>
<evidence type="ECO:0000256" key="5">
    <source>
        <dbReference type="ARBA" id="ARBA00022725"/>
    </source>
</evidence>
<reference evidence="12" key="2">
    <citation type="journal article" date="2018" name="Front. Physiol.">
        <title>Identification and Expression Patterns of Anoplophora chinensis (Forster) Chemosensory Receptor Genes from the Antennal Transcriptome.</title>
        <authorList>
            <person name="Sun L."/>
            <person name="Zhang Y.N."/>
            <person name="Qian J.L."/>
            <person name="Kang K."/>
            <person name="Zhang X.Q."/>
            <person name="Deng J.D."/>
            <person name="Tang Y.P."/>
            <person name="Chen C."/>
            <person name="Hansen L."/>
            <person name="Xu T."/>
            <person name="Zhang Q.H."/>
            <person name="Zhang L.W."/>
        </authorList>
    </citation>
    <scope>NUCLEOTIDE SEQUENCE</scope>
    <source>
        <tissue evidence="12">Antenna</tissue>
    </source>
</reference>
<dbReference type="GO" id="GO:0005886">
    <property type="term" value="C:plasma membrane"/>
    <property type="evidence" value="ECO:0007669"/>
    <property type="project" value="UniProtKB-SubCell"/>
</dbReference>
<comment type="subcellular location">
    <subcellularLocation>
        <location evidence="1">Cell membrane</location>
        <topology evidence="1">Multi-pass membrane protein</topology>
    </subcellularLocation>
</comment>
<evidence type="ECO:0000256" key="8">
    <source>
        <dbReference type="ARBA" id="ARBA00023170"/>
    </source>
</evidence>
<name>A0A2H4ZBA2_ANOCN</name>
<evidence type="ECO:0000256" key="7">
    <source>
        <dbReference type="ARBA" id="ARBA00023136"/>
    </source>
</evidence>
<dbReference type="PANTHER" id="PTHR21137:SF35">
    <property type="entry name" value="ODORANT RECEPTOR 19A-RELATED"/>
    <property type="match status" value="1"/>
</dbReference>
<keyword evidence="4 10" id="KW-0812">Transmembrane</keyword>
<keyword evidence="3" id="KW-0716">Sensory transduction</keyword>
<sequence>MDKLRYFLHLMGWIGMLFITCFYGQMILDESVTIADAAYQSEWYNGPEHLKKMICLIIVRSQRPLLLRVASIGVVSLETFVSVIKTAYSYFALLLTIAK</sequence>
<accession>A0A2H4ZBA2</accession>
<keyword evidence="7 10" id="KW-0472">Membrane</keyword>
<dbReference type="Pfam" id="PF02949">
    <property type="entry name" value="7tm_6"/>
    <property type="match status" value="1"/>
</dbReference>
<evidence type="ECO:0000256" key="6">
    <source>
        <dbReference type="ARBA" id="ARBA00022989"/>
    </source>
</evidence>
<dbReference type="AlphaFoldDB" id="A0A2H4ZBA2"/>
<dbReference type="GO" id="GO:0007165">
    <property type="term" value="P:signal transduction"/>
    <property type="evidence" value="ECO:0007669"/>
    <property type="project" value="UniProtKB-KW"/>
</dbReference>
<keyword evidence="8 11" id="KW-0675">Receptor</keyword>
<keyword evidence="9" id="KW-0807">Transducer</keyword>